<feature type="transmembrane region" description="Helical" evidence="9">
    <location>
        <begin position="165"/>
        <end position="187"/>
    </location>
</feature>
<keyword evidence="5 9" id="KW-0812">Transmembrane</keyword>
<dbReference type="PANTHER" id="PTHR35011">
    <property type="entry name" value="2,3-DIKETO-L-GULONATE TRAP TRANSPORTER SMALL PERMEASE PROTEIN YIAM"/>
    <property type="match status" value="1"/>
</dbReference>
<keyword evidence="3" id="KW-1003">Cell membrane</keyword>
<dbReference type="Pfam" id="PF04290">
    <property type="entry name" value="DctQ"/>
    <property type="match status" value="1"/>
</dbReference>
<keyword evidence="4 9" id="KW-0997">Cell inner membrane</keyword>
<dbReference type="InterPro" id="IPR007387">
    <property type="entry name" value="TRAP_DctQ"/>
</dbReference>
<evidence type="ECO:0000256" key="1">
    <source>
        <dbReference type="ARBA" id="ARBA00004429"/>
    </source>
</evidence>
<gene>
    <name evidence="11" type="ORF">KNW02_09555</name>
</gene>
<dbReference type="EMBL" id="JAHKNG010000013">
    <property type="protein sequence ID" value="MBU3030365.1"/>
    <property type="molecule type" value="Genomic_DNA"/>
</dbReference>
<feature type="transmembrane region" description="Helical" evidence="9">
    <location>
        <begin position="117"/>
        <end position="135"/>
    </location>
</feature>
<feature type="domain" description="Tripartite ATP-independent periplasmic transporters DctQ component" evidence="10">
    <location>
        <begin position="55"/>
        <end position="186"/>
    </location>
</feature>
<keyword evidence="2 9" id="KW-0813">Transport</keyword>
<keyword evidence="7 9" id="KW-0472">Membrane</keyword>
<dbReference type="Proteomes" id="UP001166191">
    <property type="component" value="Unassembled WGS sequence"/>
</dbReference>
<keyword evidence="6 9" id="KW-1133">Transmembrane helix</keyword>
<name>A0ABS6AID6_9RHOB</name>
<evidence type="ECO:0000256" key="6">
    <source>
        <dbReference type="ARBA" id="ARBA00022989"/>
    </source>
</evidence>
<evidence type="ECO:0000256" key="4">
    <source>
        <dbReference type="ARBA" id="ARBA00022519"/>
    </source>
</evidence>
<comment type="function">
    <text evidence="9">Part of the tripartite ATP-independent periplasmic (TRAP) transport system.</text>
</comment>
<comment type="subcellular location">
    <subcellularLocation>
        <location evidence="1 9">Cell inner membrane</location>
        <topology evidence="1 9">Multi-pass membrane protein</topology>
    </subcellularLocation>
</comment>
<keyword evidence="12" id="KW-1185">Reference proteome</keyword>
<dbReference type="PANTHER" id="PTHR35011:SF4">
    <property type="entry name" value="SLL1102 PROTEIN"/>
    <property type="match status" value="1"/>
</dbReference>
<organism evidence="11 12">
    <name type="scientific">Paracoccus marinaquae</name>
    <dbReference type="NCBI Taxonomy" id="2841926"/>
    <lineage>
        <taxon>Bacteria</taxon>
        <taxon>Pseudomonadati</taxon>
        <taxon>Pseudomonadota</taxon>
        <taxon>Alphaproteobacteria</taxon>
        <taxon>Rhodobacterales</taxon>
        <taxon>Paracoccaceae</taxon>
        <taxon>Paracoccus</taxon>
    </lineage>
</organism>
<dbReference type="InterPro" id="IPR055348">
    <property type="entry name" value="DctQ"/>
</dbReference>
<evidence type="ECO:0000313" key="11">
    <source>
        <dbReference type="EMBL" id="MBU3030365.1"/>
    </source>
</evidence>
<comment type="caution">
    <text evidence="11">The sequence shown here is derived from an EMBL/GenBank/DDBJ whole genome shotgun (WGS) entry which is preliminary data.</text>
</comment>
<evidence type="ECO:0000256" key="3">
    <source>
        <dbReference type="ARBA" id="ARBA00022475"/>
    </source>
</evidence>
<evidence type="ECO:0000313" key="12">
    <source>
        <dbReference type="Proteomes" id="UP001166191"/>
    </source>
</evidence>
<sequence>MLTARRPLERLRANAGAENRTANLGRVHQVPVIRLIDGINEVVGRIVSVVAIVFAGIIIYDVFMRYFLGEPTRWAFDVTKQLYGFYFIMLGGYALRHQSHVRVDLVTERLSHGLRRWVEAAGYVIFFFPFAWVFARRSLDFAMTSYGQREVTYGAVQLPVYPLKIAMFVAAVLLLIQGVSEFLKLVLGKADHLEPMEPFDVR</sequence>
<proteinExistence type="inferred from homology"/>
<reference evidence="11" key="1">
    <citation type="submission" date="2021-06" db="EMBL/GenBank/DDBJ databases">
        <title>Paracoccus bacterium XHP0099 sp. nov., isolated from the surface waters of the Yellow Sea.</title>
        <authorList>
            <person name="Xue H."/>
            <person name="Zhang D."/>
        </authorList>
    </citation>
    <scope>NUCLEOTIDE SEQUENCE</scope>
    <source>
        <strain evidence="11">XHP0099</strain>
    </source>
</reference>
<feature type="transmembrane region" description="Helical" evidence="9">
    <location>
        <begin position="42"/>
        <end position="60"/>
    </location>
</feature>
<evidence type="ECO:0000256" key="2">
    <source>
        <dbReference type="ARBA" id="ARBA00022448"/>
    </source>
</evidence>
<evidence type="ECO:0000256" key="5">
    <source>
        <dbReference type="ARBA" id="ARBA00022692"/>
    </source>
</evidence>
<protein>
    <recommendedName>
        <fullName evidence="9">TRAP transporter small permease protein</fullName>
    </recommendedName>
</protein>
<evidence type="ECO:0000259" key="10">
    <source>
        <dbReference type="Pfam" id="PF04290"/>
    </source>
</evidence>
<feature type="transmembrane region" description="Helical" evidence="9">
    <location>
        <begin position="80"/>
        <end position="96"/>
    </location>
</feature>
<evidence type="ECO:0000256" key="8">
    <source>
        <dbReference type="ARBA" id="ARBA00038436"/>
    </source>
</evidence>
<accession>A0ABS6AID6</accession>
<comment type="similarity">
    <text evidence="8 9">Belongs to the TRAP transporter small permease family.</text>
</comment>
<evidence type="ECO:0000256" key="9">
    <source>
        <dbReference type="RuleBase" id="RU369079"/>
    </source>
</evidence>
<comment type="subunit">
    <text evidence="9">The complex comprises the extracytoplasmic solute receptor protein and the two transmembrane proteins.</text>
</comment>
<evidence type="ECO:0000256" key="7">
    <source>
        <dbReference type="ARBA" id="ARBA00023136"/>
    </source>
</evidence>